<reference evidence="2" key="1">
    <citation type="submission" date="2009-04" db="EMBL/GenBank/DDBJ databases">
        <authorList>
            <person name="Weinstock G."/>
            <person name="Sodergren E."/>
            <person name="Clifton S."/>
            <person name="Fulton L."/>
            <person name="Fulton B."/>
            <person name="Courtney L."/>
            <person name="Fronick C."/>
            <person name="Harrison M."/>
            <person name="Strong C."/>
            <person name="Farmer C."/>
            <person name="Delahaunty K."/>
            <person name="Markovic C."/>
            <person name="Hall O."/>
            <person name="Minx P."/>
            <person name="Tomlinson C."/>
            <person name="Mitreva M."/>
            <person name="Nelson J."/>
            <person name="Hou S."/>
            <person name="Wollam A."/>
            <person name="Pepin K.H."/>
            <person name="Johnson M."/>
            <person name="Bhonagiri V."/>
            <person name="Nash W.E."/>
            <person name="Warren W."/>
            <person name="Chinwalla A."/>
            <person name="Mardis E.R."/>
            <person name="Wilson R.K."/>
        </authorList>
    </citation>
    <scope>NUCLEOTIDE SEQUENCE [LARGE SCALE GENOMIC DNA]</scope>
    <source>
        <strain evidence="2">ATCC 51147</strain>
    </source>
</reference>
<dbReference type="InterPro" id="IPR003959">
    <property type="entry name" value="ATPase_AAA_core"/>
</dbReference>
<keyword evidence="3" id="KW-1185">Reference proteome</keyword>
<dbReference type="STRING" id="629741.GCWU000324_00602"/>
<feature type="domain" description="ATPase AAA-type core" evidence="1">
    <location>
        <begin position="90"/>
        <end position="143"/>
    </location>
</feature>
<proteinExistence type="predicted"/>
<dbReference type="PANTHER" id="PTHR43581">
    <property type="entry name" value="ATP/GTP PHOSPHATASE"/>
    <property type="match status" value="1"/>
</dbReference>
<dbReference type="InterPro" id="IPR051396">
    <property type="entry name" value="Bact_Antivir_Def_Nuclease"/>
</dbReference>
<evidence type="ECO:0000313" key="3">
    <source>
        <dbReference type="Proteomes" id="UP000003009"/>
    </source>
</evidence>
<dbReference type="InterPro" id="IPR027417">
    <property type="entry name" value="P-loop_NTPase"/>
</dbReference>
<comment type="caution">
    <text evidence="2">The sequence shown here is derived from an EMBL/GenBank/DDBJ whole genome shotgun (WGS) entry which is preliminary data.</text>
</comment>
<dbReference type="HOGENOM" id="CLU_796398_0_0_4"/>
<dbReference type="CDD" id="cd00267">
    <property type="entry name" value="ABC_ATPase"/>
    <property type="match status" value="1"/>
</dbReference>
<dbReference type="GO" id="GO:0005524">
    <property type="term" value="F:ATP binding"/>
    <property type="evidence" value="ECO:0007669"/>
    <property type="project" value="InterPro"/>
</dbReference>
<dbReference type="Gene3D" id="3.40.50.300">
    <property type="entry name" value="P-loop containing nucleotide triphosphate hydrolases"/>
    <property type="match status" value="1"/>
</dbReference>
<evidence type="ECO:0000259" key="1">
    <source>
        <dbReference type="Pfam" id="PF13304"/>
    </source>
</evidence>
<name>C4GIB0_9NEIS</name>
<organism evidence="2 3">
    <name type="scientific">Kingella oralis ATCC 51147</name>
    <dbReference type="NCBI Taxonomy" id="629741"/>
    <lineage>
        <taxon>Bacteria</taxon>
        <taxon>Pseudomonadati</taxon>
        <taxon>Pseudomonadota</taxon>
        <taxon>Betaproteobacteria</taxon>
        <taxon>Neisseriales</taxon>
        <taxon>Neisseriaceae</taxon>
        <taxon>Kingella</taxon>
    </lineage>
</organism>
<evidence type="ECO:0000313" key="2">
    <source>
        <dbReference type="EMBL" id="EEP68698.1"/>
    </source>
</evidence>
<dbReference type="GO" id="GO:0016887">
    <property type="term" value="F:ATP hydrolysis activity"/>
    <property type="evidence" value="ECO:0007669"/>
    <property type="project" value="InterPro"/>
</dbReference>
<dbReference type="PANTHER" id="PTHR43581:SF4">
    <property type="entry name" value="ATP_GTP PHOSPHATASE"/>
    <property type="match status" value="1"/>
</dbReference>
<dbReference type="Pfam" id="PF13304">
    <property type="entry name" value="AAA_21"/>
    <property type="match status" value="1"/>
</dbReference>
<dbReference type="SUPFAM" id="SSF52540">
    <property type="entry name" value="P-loop containing nucleoside triphosphate hydrolases"/>
    <property type="match status" value="1"/>
</dbReference>
<accession>C4GIB0</accession>
<sequence>MKNDIPVKGVRKELPEEYNAIFYQLVQHITGIKITESTPQIIANIKTRTEYLTDTEGIDSNTASVGEDNAIIILKNLVLLRYYYENAPNLHSVEQPASILLIDEMDATLHPAMQLRLLNLLKEYSENYKIQIFFTTHSLYLLEKALLPAYRDKIKLNYLTHQGDHVTLLPKPSIQKIERHLQEIQNVSYSEPPKIPVFTEDTEARVILQSIFGYFSSRCKYFKNLRDKFHFVNASIGCEILKGIFQDQYLDQNTMNAICILDGDNTGQKKTKHNIIILPGGKSPEQLIFDYYDELANEPNFEMYQSQNFWNTDTALSNGLTKQRYLTSIKPQILDIEETIEELKESSESASGIRRERNKKIFNNNLEEFKIVFDFWLDNHYTEMEQFYRDLRYCFRQVALLHKLDPELWPRSACLSENRIPDNS</sequence>
<protein>
    <recommendedName>
        <fullName evidence="1">ATPase AAA-type core domain-containing protein</fullName>
    </recommendedName>
</protein>
<dbReference type="Proteomes" id="UP000003009">
    <property type="component" value="Unassembled WGS sequence"/>
</dbReference>
<dbReference type="AlphaFoldDB" id="C4GIB0"/>
<gene>
    <name evidence="2" type="ORF">GCWU000324_00602</name>
</gene>
<dbReference type="EMBL" id="ACJW02000002">
    <property type="protein sequence ID" value="EEP68698.1"/>
    <property type="molecule type" value="Genomic_DNA"/>
</dbReference>